<dbReference type="Pfam" id="PF00216">
    <property type="entry name" value="Bac_DNA_binding"/>
    <property type="match status" value="1"/>
</dbReference>
<dbReference type="SMART" id="SM00411">
    <property type="entry name" value="BHL"/>
    <property type="match status" value="1"/>
</dbReference>
<dbReference type="PANTHER" id="PTHR33175:SF3">
    <property type="entry name" value="DNA-BINDING PROTEIN HU-BETA"/>
    <property type="match status" value="1"/>
</dbReference>
<dbReference type="InterPro" id="IPR010992">
    <property type="entry name" value="IHF-like_DNA-bd_dom_sf"/>
</dbReference>
<evidence type="ECO:0000256" key="2">
    <source>
        <dbReference type="ARBA" id="ARBA00023067"/>
    </source>
</evidence>
<keyword evidence="6" id="KW-1185">Reference proteome</keyword>
<sequence length="96" mass="10479">MNTVQLAKNVQAAMEQIINTKLTNNQARAIINSIFNTIGDTIASGEKVSITGFGDFTKAERIARKGCNPQTGEEMMIPAFYVAKFKAAKALKEKVK</sequence>
<keyword evidence="3 5" id="KW-0238">DNA-binding</keyword>
<comment type="similarity">
    <text evidence="1 4">Belongs to the bacterial histone-like protein family.</text>
</comment>
<evidence type="ECO:0000256" key="4">
    <source>
        <dbReference type="RuleBase" id="RU003939"/>
    </source>
</evidence>
<dbReference type="InterPro" id="IPR020816">
    <property type="entry name" value="Histone-like_DNA-bd_CS"/>
</dbReference>
<dbReference type="GO" id="GO:0003677">
    <property type="term" value="F:DNA binding"/>
    <property type="evidence" value="ECO:0007669"/>
    <property type="project" value="UniProtKB-KW"/>
</dbReference>
<dbReference type="RefSeq" id="WP_319836720.1">
    <property type="nucleotide sequence ID" value="NZ_CP137624.1"/>
</dbReference>
<dbReference type="PROSITE" id="PS00045">
    <property type="entry name" value="HISTONE_LIKE"/>
    <property type="match status" value="1"/>
</dbReference>
<reference evidence="5 6" key="1">
    <citation type="submission" date="2023-09" db="EMBL/GenBank/DDBJ databases">
        <authorList>
            <person name="Page C.A."/>
            <person name="Perez-Diaz I.M."/>
        </authorList>
    </citation>
    <scope>NUCLEOTIDE SEQUENCE [LARGE SCALE GENOMIC DNA]</scope>
    <source>
        <strain evidence="5 6">Ll15</strain>
    </source>
</reference>
<evidence type="ECO:0000313" key="6">
    <source>
        <dbReference type="Proteomes" id="UP001322664"/>
    </source>
</evidence>
<dbReference type="EMBL" id="CP137624">
    <property type="protein sequence ID" value="WPK11805.1"/>
    <property type="molecule type" value="Genomic_DNA"/>
</dbReference>
<organism evidence="5 6">
    <name type="scientific">Lysinibacillus louembei</name>
    <dbReference type="NCBI Taxonomy" id="1470088"/>
    <lineage>
        <taxon>Bacteria</taxon>
        <taxon>Bacillati</taxon>
        <taxon>Bacillota</taxon>
        <taxon>Bacilli</taxon>
        <taxon>Bacillales</taxon>
        <taxon>Bacillaceae</taxon>
        <taxon>Lysinibacillus</taxon>
    </lineage>
</organism>
<dbReference type="SUPFAM" id="SSF47729">
    <property type="entry name" value="IHF-like DNA-binding proteins"/>
    <property type="match status" value="1"/>
</dbReference>
<accession>A0ABZ0RUJ4</accession>
<keyword evidence="2" id="KW-0226">DNA condensation</keyword>
<dbReference type="InterPro" id="IPR000119">
    <property type="entry name" value="Hist_DNA-bd"/>
</dbReference>
<dbReference type="Proteomes" id="UP001322664">
    <property type="component" value="Chromosome"/>
</dbReference>
<dbReference type="PANTHER" id="PTHR33175">
    <property type="entry name" value="DNA-BINDING PROTEIN HU"/>
    <property type="match status" value="1"/>
</dbReference>
<evidence type="ECO:0000256" key="1">
    <source>
        <dbReference type="ARBA" id="ARBA00010529"/>
    </source>
</evidence>
<evidence type="ECO:0000313" key="5">
    <source>
        <dbReference type="EMBL" id="WPK11805.1"/>
    </source>
</evidence>
<evidence type="ECO:0000256" key="3">
    <source>
        <dbReference type="ARBA" id="ARBA00023125"/>
    </source>
</evidence>
<protein>
    <submittedName>
        <fullName evidence="5">HU family DNA-binding protein</fullName>
    </submittedName>
</protein>
<dbReference type="Gene3D" id="4.10.520.10">
    <property type="entry name" value="IHF-like DNA-binding proteins"/>
    <property type="match status" value="1"/>
</dbReference>
<name>A0ABZ0RUJ4_9BACI</name>
<dbReference type="PRINTS" id="PR01727">
    <property type="entry name" value="DNABINDINGHU"/>
</dbReference>
<proteinExistence type="inferred from homology"/>
<dbReference type="CDD" id="cd13831">
    <property type="entry name" value="HU"/>
    <property type="match status" value="1"/>
</dbReference>
<gene>
    <name evidence="5" type="ORF">R6U77_18225</name>
</gene>